<dbReference type="AlphaFoldDB" id="A0A0W0ETM8"/>
<evidence type="ECO:0000313" key="1">
    <source>
        <dbReference type="EMBL" id="KTB27441.1"/>
    </source>
</evidence>
<dbReference type="Proteomes" id="UP000054988">
    <property type="component" value="Unassembled WGS sequence"/>
</dbReference>
<sequence>MDAARNECFRCEKAGKAADAVAKDIELGKPQCKGCGKVFPFMSNSHCAKCKATPMSPIKSTGPQTGPLTIISRSGVPAPLGPALKRQQEAKLQVQSSQAHYISSESEPEIVMLALSRNIEDRKLLVRESKILNSDLPAATQKFLKQKKASENLNQNSTIQFRMKVVLEGRDSGKFTAAIPGDLI</sequence>
<comment type="caution">
    <text evidence="1">The sequence shown here is derived from an EMBL/GenBank/DDBJ whole genome shotgun (WGS) entry which is preliminary data.</text>
</comment>
<protein>
    <submittedName>
        <fullName evidence="1">Uncharacterized protein</fullName>
    </submittedName>
</protein>
<name>A0A0W0ETM8_MONRR</name>
<gene>
    <name evidence="1" type="ORF">WG66_19996</name>
</gene>
<organism evidence="1 2">
    <name type="scientific">Moniliophthora roreri</name>
    <name type="common">Frosty pod rot fungus</name>
    <name type="synonym">Monilia roreri</name>
    <dbReference type="NCBI Taxonomy" id="221103"/>
    <lineage>
        <taxon>Eukaryota</taxon>
        <taxon>Fungi</taxon>
        <taxon>Dikarya</taxon>
        <taxon>Basidiomycota</taxon>
        <taxon>Agaricomycotina</taxon>
        <taxon>Agaricomycetes</taxon>
        <taxon>Agaricomycetidae</taxon>
        <taxon>Agaricales</taxon>
        <taxon>Marasmiineae</taxon>
        <taxon>Marasmiaceae</taxon>
        <taxon>Moniliophthora</taxon>
    </lineage>
</organism>
<accession>A0A0W0ETM8</accession>
<evidence type="ECO:0000313" key="2">
    <source>
        <dbReference type="Proteomes" id="UP000054988"/>
    </source>
</evidence>
<dbReference type="EMBL" id="LATX01002554">
    <property type="protein sequence ID" value="KTB27441.1"/>
    <property type="molecule type" value="Genomic_DNA"/>
</dbReference>
<reference evidence="1 2" key="1">
    <citation type="submission" date="2015-12" db="EMBL/GenBank/DDBJ databases">
        <title>Draft genome sequence of Moniliophthora roreri, the causal agent of frosty pod rot of cacao.</title>
        <authorList>
            <person name="Aime M.C."/>
            <person name="Diaz-Valderrama J.R."/>
            <person name="Kijpornyongpan T."/>
            <person name="Phillips-Mora W."/>
        </authorList>
    </citation>
    <scope>NUCLEOTIDE SEQUENCE [LARGE SCALE GENOMIC DNA]</scope>
    <source>
        <strain evidence="1 2">MCA 2952</strain>
    </source>
</reference>
<proteinExistence type="predicted"/>